<dbReference type="EnsemblPlants" id="LPERR11G11620.1">
    <property type="protein sequence ID" value="LPERR11G11620.1"/>
    <property type="gene ID" value="LPERR11G11620"/>
</dbReference>
<reference evidence="7" key="2">
    <citation type="submission" date="2013-12" db="EMBL/GenBank/DDBJ databases">
        <authorList>
            <person name="Yu Y."/>
            <person name="Lee S."/>
            <person name="de Baynast K."/>
            <person name="Wissotski M."/>
            <person name="Liu L."/>
            <person name="Talag J."/>
            <person name="Goicoechea J."/>
            <person name="Angelova A."/>
            <person name="Jetty R."/>
            <person name="Kudrna D."/>
            <person name="Golser W."/>
            <person name="Rivera L."/>
            <person name="Zhang J."/>
            <person name="Wing R."/>
        </authorList>
    </citation>
    <scope>NUCLEOTIDE SEQUENCE</scope>
</reference>
<dbReference type="GO" id="GO:0048731">
    <property type="term" value="P:system development"/>
    <property type="evidence" value="ECO:0007669"/>
    <property type="project" value="TreeGrafter"/>
</dbReference>
<dbReference type="Gene3D" id="2.170.150.80">
    <property type="entry name" value="NAC domain"/>
    <property type="match status" value="1"/>
</dbReference>
<keyword evidence="3" id="KW-0804">Transcription</keyword>
<name>A0A0D9XSD8_9ORYZ</name>
<feature type="domain" description="NAC" evidence="5">
    <location>
        <begin position="18"/>
        <end position="202"/>
    </location>
</feature>
<dbReference type="STRING" id="77586.A0A0D9XSD8"/>
<dbReference type="InterPro" id="IPR003441">
    <property type="entry name" value="NAC-dom"/>
</dbReference>
<dbReference type="eggNOG" id="ENOG502R7WC">
    <property type="taxonomic scope" value="Eukaryota"/>
</dbReference>
<sequence length="283" mass="30812">MAGGGVCITLVNGSTMHLPVGSRFRPTEGELIFHYLYPRAIQKPLPLDFIPNIDILRHNPWDIVPAQEKKNGKYFFTYKENKNPGDQRQNHTAENGLWRSAGSEVPIYYKPNGGAYDILVGMKRTFVFYRVKSSSAERTKWAMKEFRLAGSCLNSPVMGQVSNGGSSNGEVTITMNNDGALSAALTQVVPDSSWLICRLYTKRRRAPQVTIPPVFGNAGEVVIPPAVGNAGEGDPVCFIDFLGHAPRVGPSSPTCSIALSYDASDEFSDGEDANDSDNHGKGN</sequence>
<evidence type="ECO:0000259" key="5">
    <source>
        <dbReference type="PROSITE" id="PS51005"/>
    </source>
</evidence>
<dbReference type="PROSITE" id="PS51005">
    <property type="entry name" value="NAC"/>
    <property type="match status" value="1"/>
</dbReference>
<accession>A0A0D9XSD8</accession>
<dbReference type="GO" id="GO:0006355">
    <property type="term" value="P:regulation of DNA-templated transcription"/>
    <property type="evidence" value="ECO:0007669"/>
    <property type="project" value="InterPro"/>
</dbReference>
<reference evidence="6" key="3">
    <citation type="submission" date="2015-04" db="UniProtKB">
        <authorList>
            <consortium name="EnsemblPlants"/>
        </authorList>
    </citation>
    <scope>IDENTIFICATION</scope>
</reference>
<dbReference type="HOGENOM" id="CLU_035664_9_2_1"/>
<dbReference type="AlphaFoldDB" id="A0A0D9XSD8"/>
<evidence type="ECO:0000256" key="1">
    <source>
        <dbReference type="ARBA" id="ARBA00023015"/>
    </source>
</evidence>
<evidence type="ECO:0000256" key="3">
    <source>
        <dbReference type="ARBA" id="ARBA00023163"/>
    </source>
</evidence>
<proteinExistence type="predicted"/>
<dbReference type="SUPFAM" id="SSF101941">
    <property type="entry name" value="NAC domain"/>
    <property type="match status" value="1"/>
</dbReference>
<keyword evidence="7" id="KW-1185">Reference proteome</keyword>
<dbReference type="PANTHER" id="PTHR31719:SF177">
    <property type="entry name" value="OS11G0512600 PROTEIN"/>
    <property type="match status" value="1"/>
</dbReference>
<dbReference type="Pfam" id="PF02365">
    <property type="entry name" value="NAM"/>
    <property type="match status" value="1"/>
</dbReference>
<dbReference type="Gramene" id="LPERR11G11620.1">
    <property type="protein sequence ID" value="LPERR11G11620.1"/>
    <property type="gene ID" value="LPERR11G11620"/>
</dbReference>
<evidence type="ECO:0000313" key="7">
    <source>
        <dbReference type="Proteomes" id="UP000032180"/>
    </source>
</evidence>
<protein>
    <recommendedName>
        <fullName evidence="5">NAC domain-containing protein</fullName>
    </recommendedName>
</protein>
<evidence type="ECO:0000256" key="2">
    <source>
        <dbReference type="ARBA" id="ARBA00023125"/>
    </source>
</evidence>
<dbReference type="InterPro" id="IPR036093">
    <property type="entry name" value="NAC_dom_sf"/>
</dbReference>
<keyword evidence="2" id="KW-0238">DNA-binding</keyword>
<evidence type="ECO:0000313" key="6">
    <source>
        <dbReference type="EnsemblPlants" id="LPERR11G11620.1"/>
    </source>
</evidence>
<evidence type="ECO:0000256" key="4">
    <source>
        <dbReference type="ARBA" id="ARBA00023242"/>
    </source>
</evidence>
<keyword evidence="1" id="KW-0805">Transcription regulation</keyword>
<reference evidence="6 7" key="1">
    <citation type="submission" date="2012-08" db="EMBL/GenBank/DDBJ databases">
        <title>Oryza genome evolution.</title>
        <authorList>
            <person name="Wing R.A."/>
        </authorList>
    </citation>
    <scope>NUCLEOTIDE SEQUENCE</scope>
</reference>
<keyword evidence="4" id="KW-0539">Nucleus</keyword>
<dbReference type="Proteomes" id="UP000032180">
    <property type="component" value="Chromosome 11"/>
</dbReference>
<organism evidence="6 7">
    <name type="scientific">Leersia perrieri</name>
    <dbReference type="NCBI Taxonomy" id="77586"/>
    <lineage>
        <taxon>Eukaryota</taxon>
        <taxon>Viridiplantae</taxon>
        <taxon>Streptophyta</taxon>
        <taxon>Embryophyta</taxon>
        <taxon>Tracheophyta</taxon>
        <taxon>Spermatophyta</taxon>
        <taxon>Magnoliopsida</taxon>
        <taxon>Liliopsida</taxon>
        <taxon>Poales</taxon>
        <taxon>Poaceae</taxon>
        <taxon>BOP clade</taxon>
        <taxon>Oryzoideae</taxon>
        <taxon>Oryzeae</taxon>
        <taxon>Oryzinae</taxon>
        <taxon>Leersia</taxon>
    </lineage>
</organism>
<dbReference type="PANTHER" id="PTHR31719">
    <property type="entry name" value="NAC TRANSCRIPTION FACTOR 56"/>
    <property type="match status" value="1"/>
</dbReference>
<dbReference type="GO" id="GO:0003677">
    <property type="term" value="F:DNA binding"/>
    <property type="evidence" value="ECO:0007669"/>
    <property type="project" value="UniProtKB-KW"/>
</dbReference>